<evidence type="ECO:0000256" key="1">
    <source>
        <dbReference type="ARBA" id="ARBA00004123"/>
    </source>
</evidence>
<dbReference type="GO" id="GO:0005634">
    <property type="term" value="C:nucleus"/>
    <property type="evidence" value="ECO:0007669"/>
    <property type="project" value="UniProtKB-SubCell"/>
</dbReference>
<dbReference type="PANTHER" id="PTHR13293">
    <property type="entry name" value="AKIRIN-RELATED"/>
    <property type="match status" value="1"/>
</dbReference>
<dbReference type="OrthoDB" id="10039914at2759"/>
<comment type="subcellular location">
    <subcellularLocation>
        <location evidence="1">Nucleus</location>
    </subcellularLocation>
</comment>
<dbReference type="AlphaFoldDB" id="A0A914BIG3"/>
<keyword evidence="6" id="KW-1185">Reference proteome</keyword>
<feature type="region of interest" description="Disordered" evidence="4">
    <location>
        <begin position="13"/>
        <end position="56"/>
    </location>
</feature>
<dbReference type="InterPro" id="IPR024132">
    <property type="entry name" value="Akirin"/>
</dbReference>
<keyword evidence="3" id="KW-0539">Nucleus</keyword>
<evidence type="ECO:0008006" key="7">
    <source>
        <dbReference type="Google" id="ProtNLM"/>
    </source>
</evidence>
<evidence type="ECO:0000256" key="4">
    <source>
        <dbReference type="SAM" id="MobiDB-lite"/>
    </source>
</evidence>
<dbReference type="GO" id="GO:0045089">
    <property type="term" value="P:positive regulation of innate immune response"/>
    <property type="evidence" value="ECO:0007669"/>
    <property type="project" value="TreeGrafter"/>
</dbReference>
<evidence type="ECO:0000256" key="3">
    <source>
        <dbReference type="ARBA" id="ARBA00023242"/>
    </source>
</evidence>
<organism evidence="5 6">
    <name type="scientific">Patiria miniata</name>
    <name type="common">Bat star</name>
    <name type="synonym">Asterina miniata</name>
    <dbReference type="NCBI Taxonomy" id="46514"/>
    <lineage>
        <taxon>Eukaryota</taxon>
        <taxon>Metazoa</taxon>
        <taxon>Echinodermata</taxon>
        <taxon>Eleutherozoa</taxon>
        <taxon>Asterozoa</taxon>
        <taxon>Asteroidea</taxon>
        <taxon>Valvatacea</taxon>
        <taxon>Valvatida</taxon>
        <taxon>Asterinidae</taxon>
        <taxon>Patiria</taxon>
    </lineage>
</organism>
<dbReference type="CDD" id="cd22240">
    <property type="entry name" value="akirin"/>
    <property type="match status" value="1"/>
</dbReference>
<dbReference type="GO" id="GO:0003712">
    <property type="term" value="F:transcription coregulator activity"/>
    <property type="evidence" value="ECO:0007669"/>
    <property type="project" value="TreeGrafter"/>
</dbReference>
<evidence type="ECO:0000313" key="5">
    <source>
        <dbReference type="EnsemblMetazoa" id="XP_038076078.1"/>
    </source>
</evidence>
<feature type="compositionally biased region" description="Low complexity" evidence="4">
    <location>
        <begin position="28"/>
        <end position="48"/>
    </location>
</feature>
<dbReference type="OMA" id="QADGCCP"/>
<dbReference type="GeneID" id="119744280"/>
<dbReference type="Proteomes" id="UP000887568">
    <property type="component" value="Unplaced"/>
</dbReference>
<protein>
    <recommendedName>
        <fullName evidence="7">Akirin</fullName>
    </recommendedName>
</protein>
<dbReference type="GO" id="GO:0045944">
    <property type="term" value="P:positive regulation of transcription by RNA polymerase II"/>
    <property type="evidence" value="ECO:0007669"/>
    <property type="project" value="TreeGrafter"/>
</dbReference>
<sequence>MACATLKRTLDFDPLHSPGASPKRRRCTPLLSPSSPTSSMSSSCRQPSAFSPVTPRMSPGQLAANICLEWKRLKRRRHLEDSFTDAGAGTSGELAESEPQPQVTDMMHQSSFPSHMAHYHGVIPGSPSTSTGVGPGPHGSKEQPMFTLKQVIIICERMLKEQEARIREDYDKVLSCKLAEQYDAFVKFNQDQIHRRFRDSTASYVS</sequence>
<name>A0A914BIG3_PATMI</name>
<comment type="similarity">
    <text evidence="2">Belongs to the akirin family.</text>
</comment>
<dbReference type="EnsemblMetazoa" id="XM_038220150.1">
    <property type="protein sequence ID" value="XP_038076078.1"/>
    <property type="gene ID" value="LOC119744280"/>
</dbReference>
<evidence type="ECO:0000313" key="6">
    <source>
        <dbReference type="Proteomes" id="UP000887568"/>
    </source>
</evidence>
<evidence type="ECO:0000256" key="2">
    <source>
        <dbReference type="ARBA" id="ARBA00005625"/>
    </source>
</evidence>
<proteinExistence type="inferred from homology"/>
<accession>A0A914BIG3</accession>
<dbReference type="GO" id="GO:0000785">
    <property type="term" value="C:chromatin"/>
    <property type="evidence" value="ECO:0007669"/>
    <property type="project" value="TreeGrafter"/>
</dbReference>
<dbReference type="PANTHER" id="PTHR13293:SF6">
    <property type="entry name" value="AKIRIN-RELATED"/>
    <property type="match status" value="1"/>
</dbReference>
<reference evidence="5" key="1">
    <citation type="submission" date="2022-11" db="UniProtKB">
        <authorList>
            <consortium name="EnsemblMetazoa"/>
        </authorList>
    </citation>
    <scope>IDENTIFICATION</scope>
</reference>
<dbReference type="RefSeq" id="XP_038076078.1">
    <property type="nucleotide sequence ID" value="XM_038220150.1"/>
</dbReference>